<dbReference type="InterPro" id="IPR038763">
    <property type="entry name" value="DHH_sf"/>
</dbReference>
<keyword evidence="2" id="KW-1185">Reference proteome</keyword>
<dbReference type="RefSeq" id="WP_193151437.1">
    <property type="nucleotide sequence ID" value="NZ_CP041235.1"/>
</dbReference>
<sequence length="222" mass="25175">MRAFDDIKSAKHIVIQTDNISFANANALYSYVLALHKKVSLVAIGQIDEKFSFLPWFSRVRDTVPKQADCIIEAEPDATELYFALKQEGVSINQKMATALFGALLEFTQGFSNAKCTGTAFVVAAELIELKAEHLTCKEFLQRREPLSLFRLKSILYKKMLQSDNAQVMNMYVSDEDLKSSGARLKDAEEIMKEVLKTVHVKEVRLYKSDENNKILKSIKEI</sequence>
<protein>
    <submittedName>
        <fullName evidence="1">Phosphoesterase</fullName>
    </submittedName>
</protein>
<dbReference type="SUPFAM" id="SSF64182">
    <property type="entry name" value="DHH phosphoesterases"/>
    <property type="match status" value="1"/>
</dbReference>
<name>A0A7M1B083_9BACT</name>
<dbReference type="AlphaFoldDB" id="A0A7M1B083"/>
<organism evidence="1 2">
    <name type="scientific">Sulfurimonas sediminis</name>
    <dbReference type="NCBI Taxonomy" id="2590020"/>
    <lineage>
        <taxon>Bacteria</taxon>
        <taxon>Pseudomonadati</taxon>
        <taxon>Campylobacterota</taxon>
        <taxon>Epsilonproteobacteria</taxon>
        <taxon>Campylobacterales</taxon>
        <taxon>Sulfurimonadaceae</taxon>
        <taxon>Sulfurimonas</taxon>
    </lineage>
</organism>
<accession>A0A7M1B083</accession>
<evidence type="ECO:0000313" key="1">
    <source>
        <dbReference type="EMBL" id="QOP43131.1"/>
    </source>
</evidence>
<proteinExistence type="predicted"/>
<reference evidence="1 2" key="1">
    <citation type="submission" date="2019-06" db="EMBL/GenBank/DDBJ databases">
        <title>Sulfurimonas gotlandica sp. nov., a chemoautotrophic and psychrotolerant epsilonproteobacterium isolated from a pelagic redoxcline, and an emended description of the genus Sulfurimonas.</title>
        <authorList>
            <person name="Wang S."/>
            <person name="Jiang L."/>
            <person name="Shao Z."/>
        </authorList>
    </citation>
    <scope>NUCLEOTIDE SEQUENCE [LARGE SCALE GENOMIC DNA]</scope>
    <source>
        <strain evidence="1 2">S2-6</strain>
    </source>
</reference>
<dbReference type="Proteomes" id="UP000593719">
    <property type="component" value="Chromosome"/>
</dbReference>
<dbReference type="EMBL" id="CP041235">
    <property type="protein sequence ID" value="QOP43131.1"/>
    <property type="molecule type" value="Genomic_DNA"/>
</dbReference>
<gene>
    <name evidence="1" type="ORF">FJR45_03875</name>
</gene>
<dbReference type="KEGG" id="ssei:FJR45_03875"/>
<dbReference type="Gene3D" id="3.90.1640.10">
    <property type="entry name" value="inorganic pyrophosphatase (n-terminal core)"/>
    <property type="match status" value="1"/>
</dbReference>
<evidence type="ECO:0000313" key="2">
    <source>
        <dbReference type="Proteomes" id="UP000593719"/>
    </source>
</evidence>